<name>M5FX56_DACPD</name>
<dbReference type="InterPro" id="IPR043502">
    <property type="entry name" value="DNA/RNA_pol_sf"/>
</dbReference>
<dbReference type="SUPFAM" id="SSF56672">
    <property type="entry name" value="DNA/RNA polymerases"/>
    <property type="match status" value="1"/>
</dbReference>
<dbReference type="GeneID" id="63690332"/>
<dbReference type="Gene3D" id="3.10.10.10">
    <property type="entry name" value="HIV Type 1 Reverse Transcriptase, subunit A, domain 1"/>
    <property type="match status" value="1"/>
</dbReference>
<dbReference type="STRING" id="1858805.M5FX56"/>
<keyword evidence="2" id="KW-1185">Reference proteome</keyword>
<proteinExistence type="predicted"/>
<dbReference type="InterPro" id="IPR043128">
    <property type="entry name" value="Rev_trsase/Diguanyl_cyclase"/>
</dbReference>
<dbReference type="OMA" id="CTHEMAF"/>
<dbReference type="Proteomes" id="UP000030653">
    <property type="component" value="Unassembled WGS sequence"/>
</dbReference>
<evidence type="ECO:0008006" key="3">
    <source>
        <dbReference type="Google" id="ProtNLM"/>
    </source>
</evidence>
<dbReference type="EMBL" id="JH795867">
    <property type="protein sequence ID" value="EJU00320.1"/>
    <property type="molecule type" value="Genomic_DNA"/>
</dbReference>
<dbReference type="AlphaFoldDB" id="M5FX56"/>
<evidence type="ECO:0000313" key="2">
    <source>
        <dbReference type="Proteomes" id="UP000030653"/>
    </source>
</evidence>
<feature type="non-terminal residue" evidence="1">
    <location>
        <position position="1"/>
    </location>
</feature>
<accession>M5FX56</accession>
<reference evidence="1 2" key="1">
    <citation type="journal article" date="2012" name="Science">
        <title>The Paleozoic origin of enzymatic lignin decomposition reconstructed from 31 fungal genomes.</title>
        <authorList>
            <person name="Floudas D."/>
            <person name="Binder M."/>
            <person name="Riley R."/>
            <person name="Barry K."/>
            <person name="Blanchette R.A."/>
            <person name="Henrissat B."/>
            <person name="Martinez A.T."/>
            <person name="Otillar R."/>
            <person name="Spatafora J.W."/>
            <person name="Yadav J.S."/>
            <person name="Aerts A."/>
            <person name="Benoit I."/>
            <person name="Boyd A."/>
            <person name="Carlson A."/>
            <person name="Copeland A."/>
            <person name="Coutinho P.M."/>
            <person name="de Vries R.P."/>
            <person name="Ferreira P."/>
            <person name="Findley K."/>
            <person name="Foster B."/>
            <person name="Gaskell J."/>
            <person name="Glotzer D."/>
            <person name="Gorecki P."/>
            <person name="Heitman J."/>
            <person name="Hesse C."/>
            <person name="Hori C."/>
            <person name="Igarashi K."/>
            <person name="Jurgens J.A."/>
            <person name="Kallen N."/>
            <person name="Kersten P."/>
            <person name="Kohler A."/>
            <person name="Kuees U."/>
            <person name="Kumar T.K.A."/>
            <person name="Kuo A."/>
            <person name="LaButti K."/>
            <person name="Larrondo L.F."/>
            <person name="Lindquist E."/>
            <person name="Ling A."/>
            <person name="Lombard V."/>
            <person name="Lucas S."/>
            <person name="Lundell T."/>
            <person name="Martin R."/>
            <person name="McLaughlin D.J."/>
            <person name="Morgenstern I."/>
            <person name="Morin E."/>
            <person name="Murat C."/>
            <person name="Nagy L.G."/>
            <person name="Nolan M."/>
            <person name="Ohm R.A."/>
            <person name="Patyshakuliyeva A."/>
            <person name="Rokas A."/>
            <person name="Ruiz-Duenas F.J."/>
            <person name="Sabat G."/>
            <person name="Salamov A."/>
            <person name="Samejima M."/>
            <person name="Schmutz J."/>
            <person name="Slot J.C."/>
            <person name="St John F."/>
            <person name="Stenlid J."/>
            <person name="Sun H."/>
            <person name="Sun S."/>
            <person name="Syed K."/>
            <person name="Tsang A."/>
            <person name="Wiebenga A."/>
            <person name="Young D."/>
            <person name="Pisabarro A."/>
            <person name="Eastwood D.C."/>
            <person name="Martin F."/>
            <person name="Cullen D."/>
            <person name="Grigoriev I.V."/>
            <person name="Hibbett D.S."/>
        </authorList>
    </citation>
    <scope>NUCLEOTIDE SEQUENCE [LARGE SCALE GENOMIC DNA]</scope>
    <source>
        <strain evidence="1 2">DJM-731 SS1</strain>
    </source>
</reference>
<dbReference type="OrthoDB" id="5599163at2759"/>
<organism evidence="1 2">
    <name type="scientific">Dacryopinax primogenitus (strain DJM 731)</name>
    <name type="common">Brown rot fungus</name>
    <dbReference type="NCBI Taxonomy" id="1858805"/>
    <lineage>
        <taxon>Eukaryota</taxon>
        <taxon>Fungi</taxon>
        <taxon>Dikarya</taxon>
        <taxon>Basidiomycota</taxon>
        <taxon>Agaricomycotina</taxon>
        <taxon>Dacrymycetes</taxon>
        <taxon>Dacrymycetales</taxon>
        <taxon>Dacrymycetaceae</taxon>
        <taxon>Dacryopinax</taxon>
    </lineage>
</organism>
<protein>
    <recommendedName>
        <fullName evidence="3">DNA/RNA polymerase</fullName>
    </recommendedName>
</protein>
<dbReference type="HOGENOM" id="CLU_092523_5_0_1"/>
<evidence type="ECO:0000313" key="1">
    <source>
        <dbReference type="EMBL" id="EJU00320.1"/>
    </source>
</evidence>
<dbReference type="RefSeq" id="XP_040627217.1">
    <property type="nucleotide sequence ID" value="XM_040775270.1"/>
</dbReference>
<gene>
    <name evidence="1" type="ORF">DACRYDRAFT_54537</name>
</gene>
<sequence length="164" mass="18856">PPPFQPSICLTQEHLDDMNLNATKFLWPAEVDLVKWVLCTHEMAFSWEEVKIGQFHSDYFDPVVFPTIEHTLWQHKNILLAPALLDQVIQTICEKIQAGTYKPAQSAYQSSWFVVAKKNRTLCPVIDLQPLNGVMVKSSLVLPLTEHLIKSYRGHSCYLLLDFF</sequence>
<dbReference type="Gene3D" id="3.30.70.270">
    <property type="match status" value="1"/>
</dbReference>